<accession>A0A239I1Z2</accession>
<gene>
    <name evidence="6" type="ORF">SAMN05444352_11783</name>
</gene>
<dbReference type="PANTHER" id="PTHR43585">
    <property type="entry name" value="FUMIPYRROLE BIOSYNTHESIS PROTEIN C"/>
    <property type="match status" value="1"/>
</dbReference>
<dbReference type="AlphaFoldDB" id="A0A239I1Z2"/>
<evidence type="ECO:0000256" key="3">
    <source>
        <dbReference type="ARBA" id="ARBA00022840"/>
    </source>
</evidence>
<dbReference type="Pfam" id="PF13535">
    <property type="entry name" value="ATP-grasp_4"/>
    <property type="match status" value="1"/>
</dbReference>
<dbReference type="RefSeq" id="WP_042126890.1">
    <property type="nucleotide sequence ID" value="NZ_FZOL01000017.1"/>
</dbReference>
<dbReference type="OrthoDB" id="9803907at2"/>
<dbReference type="PANTHER" id="PTHR43585:SF2">
    <property type="entry name" value="ATP-GRASP ENZYME FSQD"/>
    <property type="match status" value="1"/>
</dbReference>
<dbReference type="STRING" id="1215104.GCA_000730585_01931"/>
<dbReference type="Proteomes" id="UP000198407">
    <property type="component" value="Unassembled WGS sequence"/>
</dbReference>
<sequence length="445" mass="50040">MKTNVIVFVDVDETEQSCYSYREPHFAAARRRGLFCLTIARKNRSSLTRLYNDSDQVILLESLDEQSILASLSTLHSTYRIKALFCYAGQATRFGQIGVIVANICKSLGLTYSSAMSIGLCNDKFSMREALKEKGIASTAFALCHNQSQLIEQAEKIGYPLIAKPRFGARSAFIKKCHTLRELIEHYDIYRADFDQVLSRDSFGSFERPTGDGNFPGATILLESWIDGIEGSVECVIANGSVHPLIINEKLILTDRKNTILENLLITPPESFSSAQQQRIREYARLCIEAVGLDNAIAHFEFKMTSNGPIVIEINPRLGGLYVSSAFTDIAELDPWETYLDLLLNDNSIAERLAQAWSRVNRCTDRYAMIALYPDSPGRYREVTDTGTLQNKMEILQFEQLKDGAMVTSETEEHYLLKCWAKVKDTASARSLYREVSDLISPVID</sequence>
<keyword evidence="3 4" id="KW-0067">ATP-binding</keyword>
<dbReference type="InterPro" id="IPR011761">
    <property type="entry name" value="ATP-grasp"/>
</dbReference>
<evidence type="ECO:0000256" key="1">
    <source>
        <dbReference type="ARBA" id="ARBA00022598"/>
    </source>
</evidence>
<dbReference type="PROSITE" id="PS50975">
    <property type="entry name" value="ATP_GRASP"/>
    <property type="match status" value="1"/>
</dbReference>
<evidence type="ECO:0000313" key="7">
    <source>
        <dbReference type="Proteomes" id="UP000198407"/>
    </source>
</evidence>
<dbReference type="EMBL" id="FZOL01000017">
    <property type="protein sequence ID" value="SNS87876.1"/>
    <property type="molecule type" value="Genomic_DNA"/>
</dbReference>
<feature type="domain" description="ATP-grasp" evidence="5">
    <location>
        <begin position="128"/>
        <end position="344"/>
    </location>
</feature>
<evidence type="ECO:0000256" key="4">
    <source>
        <dbReference type="PROSITE-ProRule" id="PRU00409"/>
    </source>
</evidence>
<keyword evidence="2 4" id="KW-0547">Nucleotide-binding</keyword>
<evidence type="ECO:0000256" key="2">
    <source>
        <dbReference type="ARBA" id="ARBA00022741"/>
    </source>
</evidence>
<name>A0A239I1Z2_9PSED</name>
<keyword evidence="7" id="KW-1185">Reference proteome</keyword>
<dbReference type="Gene3D" id="3.30.470.20">
    <property type="entry name" value="ATP-grasp fold, B domain"/>
    <property type="match status" value="1"/>
</dbReference>
<dbReference type="InterPro" id="IPR052032">
    <property type="entry name" value="ATP-dep_AA_Ligase"/>
</dbReference>
<protein>
    <submittedName>
        <fullName evidence="6">ATP-grasp domain-containing protein</fullName>
    </submittedName>
</protein>
<dbReference type="GO" id="GO:0016874">
    <property type="term" value="F:ligase activity"/>
    <property type="evidence" value="ECO:0007669"/>
    <property type="project" value="UniProtKB-KW"/>
</dbReference>
<dbReference type="SUPFAM" id="SSF56059">
    <property type="entry name" value="Glutathione synthetase ATP-binding domain-like"/>
    <property type="match status" value="1"/>
</dbReference>
<dbReference type="GO" id="GO:0005524">
    <property type="term" value="F:ATP binding"/>
    <property type="evidence" value="ECO:0007669"/>
    <property type="project" value="UniProtKB-UniRule"/>
</dbReference>
<evidence type="ECO:0000313" key="6">
    <source>
        <dbReference type="EMBL" id="SNS87876.1"/>
    </source>
</evidence>
<evidence type="ECO:0000259" key="5">
    <source>
        <dbReference type="PROSITE" id="PS50975"/>
    </source>
</evidence>
<organism evidence="6 7">
    <name type="scientific">Pseudomonas japonica</name>
    <dbReference type="NCBI Taxonomy" id="256466"/>
    <lineage>
        <taxon>Bacteria</taxon>
        <taxon>Pseudomonadati</taxon>
        <taxon>Pseudomonadota</taxon>
        <taxon>Gammaproteobacteria</taxon>
        <taxon>Pseudomonadales</taxon>
        <taxon>Pseudomonadaceae</taxon>
        <taxon>Pseudomonas</taxon>
    </lineage>
</organism>
<proteinExistence type="predicted"/>
<dbReference type="GO" id="GO:0046872">
    <property type="term" value="F:metal ion binding"/>
    <property type="evidence" value="ECO:0007669"/>
    <property type="project" value="InterPro"/>
</dbReference>
<keyword evidence="1" id="KW-0436">Ligase</keyword>
<reference evidence="7" key="1">
    <citation type="submission" date="2017-06" db="EMBL/GenBank/DDBJ databases">
        <authorList>
            <person name="Varghese N."/>
            <person name="Submissions S."/>
        </authorList>
    </citation>
    <scope>NUCLEOTIDE SEQUENCE [LARGE SCALE GENOMIC DNA]</scope>
    <source>
        <strain evidence="7">DSM 22348</strain>
    </source>
</reference>